<organism evidence="1 2">
    <name type="scientific">Leptidea sinapis</name>
    <dbReference type="NCBI Taxonomy" id="189913"/>
    <lineage>
        <taxon>Eukaryota</taxon>
        <taxon>Metazoa</taxon>
        <taxon>Ecdysozoa</taxon>
        <taxon>Arthropoda</taxon>
        <taxon>Hexapoda</taxon>
        <taxon>Insecta</taxon>
        <taxon>Pterygota</taxon>
        <taxon>Neoptera</taxon>
        <taxon>Endopterygota</taxon>
        <taxon>Lepidoptera</taxon>
        <taxon>Glossata</taxon>
        <taxon>Ditrysia</taxon>
        <taxon>Papilionoidea</taxon>
        <taxon>Pieridae</taxon>
        <taxon>Dismorphiinae</taxon>
        <taxon>Leptidea</taxon>
    </lineage>
</organism>
<gene>
    <name evidence="1" type="ORF">LSINAPIS_LOCUS15361</name>
</gene>
<dbReference type="InterPro" id="IPR036691">
    <property type="entry name" value="Endo/exonu/phosph_ase_sf"/>
</dbReference>
<dbReference type="EMBL" id="FZQP02007040">
    <property type="protein sequence ID" value="VVD05908.1"/>
    <property type="molecule type" value="Genomic_DNA"/>
</dbReference>
<dbReference type="AlphaFoldDB" id="A0A5E4R7V7"/>
<keyword evidence="2" id="KW-1185">Reference proteome</keyword>
<dbReference type="Proteomes" id="UP000324832">
    <property type="component" value="Unassembled WGS sequence"/>
</dbReference>
<evidence type="ECO:0008006" key="3">
    <source>
        <dbReference type="Google" id="ProtNLM"/>
    </source>
</evidence>
<evidence type="ECO:0000313" key="1">
    <source>
        <dbReference type="EMBL" id="VVD05908.1"/>
    </source>
</evidence>
<name>A0A5E4R7V7_9NEOP</name>
<evidence type="ECO:0000313" key="2">
    <source>
        <dbReference type="Proteomes" id="UP000324832"/>
    </source>
</evidence>
<sequence length="111" mass="12516">MVIYRPPKMNKNKFITEIRRTLHLGDCNINILQSELNSTANEYLNTLSELGLQCGIQDVTREAIVAGRRQASCLDHIFVRNATAASLHSYTVMSKVADHYLIGLMIEVPKQ</sequence>
<accession>A0A5E4R7V7</accession>
<dbReference type="Gene3D" id="3.60.10.10">
    <property type="entry name" value="Endonuclease/exonuclease/phosphatase"/>
    <property type="match status" value="1"/>
</dbReference>
<dbReference type="SUPFAM" id="SSF56219">
    <property type="entry name" value="DNase I-like"/>
    <property type="match status" value="1"/>
</dbReference>
<protein>
    <recommendedName>
        <fullName evidence="3">Endonuclease/exonuclease/phosphatase domain-containing protein</fullName>
    </recommendedName>
</protein>
<proteinExistence type="predicted"/>
<feature type="non-terminal residue" evidence="1">
    <location>
        <position position="111"/>
    </location>
</feature>
<reference evidence="1 2" key="1">
    <citation type="submission" date="2017-07" db="EMBL/GenBank/DDBJ databases">
        <authorList>
            <person name="Talla V."/>
            <person name="Backstrom N."/>
        </authorList>
    </citation>
    <scope>NUCLEOTIDE SEQUENCE [LARGE SCALE GENOMIC DNA]</scope>
</reference>